<dbReference type="AlphaFoldDB" id="A0A498J0N5"/>
<evidence type="ECO:0000256" key="1">
    <source>
        <dbReference type="SAM" id="MobiDB-lite"/>
    </source>
</evidence>
<dbReference type="Proteomes" id="UP000290289">
    <property type="component" value="Chromosome 10"/>
</dbReference>
<gene>
    <name evidence="2" type="ORF">DVH24_042266</name>
</gene>
<evidence type="ECO:0000313" key="3">
    <source>
        <dbReference type="Proteomes" id="UP000290289"/>
    </source>
</evidence>
<feature type="compositionally biased region" description="Polar residues" evidence="1">
    <location>
        <begin position="7"/>
        <end position="23"/>
    </location>
</feature>
<sequence length="105" mass="11506">MCEYNLSIENSKNQLQESSSNENFPVGHPSWDCSPANSLNFGVLMELEASELPKGPVLGRDENIHIRLAGSSPLSDVGSYNPPLLGARCPRRHTPIMRLLSCELA</sequence>
<comment type="caution">
    <text evidence="2">The sequence shown here is derived from an EMBL/GenBank/DDBJ whole genome shotgun (WGS) entry which is preliminary data.</text>
</comment>
<evidence type="ECO:0000313" key="2">
    <source>
        <dbReference type="EMBL" id="RXH88195.1"/>
    </source>
</evidence>
<keyword evidence="3" id="KW-1185">Reference proteome</keyword>
<accession>A0A498J0N5</accession>
<reference evidence="2 3" key="1">
    <citation type="submission" date="2018-10" db="EMBL/GenBank/DDBJ databases">
        <title>A high-quality apple genome assembly.</title>
        <authorList>
            <person name="Hu J."/>
        </authorList>
    </citation>
    <scope>NUCLEOTIDE SEQUENCE [LARGE SCALE GENOMIC DNA]</scope>
    <source>
        <strain evidence="3">cv. HFTH1</strain>
        <tissue evidence="2">Young leaf</tissue>
    </source>
</reference>
<proteinExistence type="predicted"/>
<feature type="region of interest" description="Disordered" evidence="1">
    <location>
        <begin position="1"/>
        <end position="27"/>
    </location>
</feature>
<protein>
    <submittedName>
        <fullName evidence="2">Uncharacterized protein</fullName>
    </submittedName>
</protein>
<organism evidence="2 3">
    <name type="scientific">Malus domestica</name>
    <name type="common">Apple</name>
    <name type="synonym">Pyrus malus</name>
    <dbReference type="NCBI Taxonomy" id="3750"/>
    <lineage>
        <taxon>Eukaryota</taxon>
        <taxon>Viridiplantae</taxon>
        <taxon>Streptophyta</taxon>
        <taxon>Embryophyta</taxon>
        <taxon>Tracheophyta</taxon>
        <taxon>Spermatophyta</taxon>
        <taxon>Magnoliopsida</taxon>
        <taxon>eudicotyledons</taxon>
        <taxon>Gunneridae</taxon>
        <taxon>Pentapetalae</taxon>
        <taxon>rosids</taxon>
        <taxon>fabids</taxon>
        <taxon>Rosales</taxon>
        <taxon>Rosaceae</taxon>
        <taxon>Amygdaloideae</taxon>
        <taxon>Maleae</taxon>
        <taxon>Malus</taxon>
    </lineage>
</organism>
<name>A0A498J0N5_MALDO</name>
<dbReference type="EMBL" id="RDQH01000336">
    <property type="protein sequence ID" value="RXH88195.1"/>
    <property type="molecule type" value="Genomic_DNA"/>
</dbReference>